<dbReference type="SUPFAM" id="SSF52743">
    <property type="entry name" value="Subtilisin-like"/>
    <property type="match status" value="1"/>
</dbReference>
<dbReference type="RefSeq" id="WP_382387453.1">
    <property type="nucleotide sequence ID" value="NZ_JBHLWI010000028.1"/>
</dbReference>
<name>A0ABV6FTQ9_9BACT</name>
<dbReference type="Proteomes" id="UP001589797">
    <property type="component" value="Unassembled WGS sequence"/>
</dbReference>
<dbReference type="CDD" id="cd04847">
    <property type="entry name" value="Peptidases_S8_Subtilisin_like_2"/>
    <property type="match status" value="1"/>
</dbReference>
<evidence type="ECO:0000259" key="1">
    <source>
        <dbReference type="Pfam" id="PF00082"/>
    </source>
</evidence>
<sequence length="819" mass="92329">MDGFFKHIFLDNKARSIRFTPLGRGRFETNKNIDQTKHGKNLKNEFEEAFLDFWQGEPGDFVYVELETFPSFELDIKKFEAKAGDIRIASLKQVIEDDGQEKTISSIYLSKKGVKDFLEKISSYSQPERNTAKGNPKNASLLSNLESIHQATLKSFWQEPEIPFPDNEQEVWWEVWLDITTISAEAVQAEINERLQAFGVQISSRFLVFPEHLVILVKGSAKQLAEPLLYSQYLDELRKPVELSDVFTSMDIPEQKDWIANLAQQLEIQDDPNLSVCLLDSGINESHPLLAHLSSIIHVDTVDPSWGTNDSWPFPGHGTAMSGIIFFGDLSEALVSRESIRVFHRLESIKLIQQSKPTDPDQYGAVTEEAIARAETNPIEQRVFCMAITADGVTHFGRPSAWSAALDKSTFGEEDWKRLFLVSAGNISNHRWLEYPLSNQDYSIHDPAQAFNALTVGAYTLKDRIDLSRYPGATLLAQRGQLAPSSSTSITWEKEWAIKPEVVFEGGNAAEWNGGLCDPDSLMPLSISKGGMARSLFSTFGETSSATAFASKFAASILENYPKIWPETVRALMVHAAQWTDQMLGDRKIEDLSKVEKILLLRTVGYGVPFLPAALYTIQNSVSLVVQETIKPYTIEKGTVKANECHVFTLPWPQQQLLEMGNTQVKLNVTLSYFIEPNPGNKRYAKANNYASFGLRFKLKDTNETSTTFLARINKEARKALEEDYQQEGSENWVIGQKIRDKGSIHRDIWIGNAADLATKNELAIIPTGGWWKTRPIHKRYKQSIRYSLIISIETDSEDLFTPILNELRVGVEVLNISK</sequence>
<feature type="domain" description="Peptidase S8/S53" evidence="1">
    <location>
        <begin position="273"/>
        <end position="607"/>
    </location>
</feature>
<keyword evidence="3" id="KW-1185">Reference proteome</keyword>
<protein>
    <submittedName>
        <fullName evidence="2">S8 family peptidase</fullName>
    </submittedName>
</protein>
<dbReference type="Gene3D" id="3.40.50.200">
    <property type="entry name" value="Peptidase S8/S53 domain"/>
    <property type="match status" value="1"/>
</dbReference>
<accession>A0ABV6FTQ9</accession>
<reference evidence="2 3" key="1">
    <citation type="submission" date="2024-09" db="EMBL/GenBank/DDBJ databases">
        <authorList>
            <person name="Sun Q."/>
            <person name="Mori K."/>
        </authorList>
    </citation>
    <scope>NUCLEOTIDE SEQUENCE [LARGE SCALE GENOMIC DNA]</scope>
    <source>
        <strain evidence="2 3">CCM 7650</strain>
    </source>
</reference>
<gene>
    <name evidence="2" type="ORF">ACFFIP_09890</name>
</gene>
<comment type="caution">
    <text evidence="2">The sequence shown here is derived from an EMBL/GenBank/DDBJ whole genome shotgun (WGS) entry which is preliminary data.</text>
</comment>
<evidence type="ECO:0000313" key="3">
    <source>
        <dbReference type="Proteomes" id="UP001589797"/>
    </source>
</evidence>
<organism evidence="2 3">
    <name type="scientific">Fontibacter flavus</name>
    <dbReference type="NCBI Taxonomy" id="654838"/>
    <lineage>
        <taxon>Bacteria</taxon>
        <taxon>Pseudomonadati</taxon>
        <taxon>Bacteroidota</taxon>
        <taxon>Cytophagia</taxon>
        <taxon>Cytophagales</taxon>
        <taxon>Cyclobacteriaceae</taxon>
        <taxon>Fontibacter</taxon>
    </lineage>
</organism>
<dbReference type="InterPro" id="IPR000209">
    <property type="entry name" value="Peptidase_S8/S53_dom"/>
</dbReference>
<dbReference type="InterPro" id="IPR036852">
    <property type="entry name" value="Peptidase_S8/S53_dom_sf"/>
</dbReference>
<proteinExistence type="predicted"/>
<dbReference type="EMBL" id="JBHLWI010000028">
    <property type="protein sequence ID" value="MFC0262992.1"/>
    <property type="molecule type" value="Genomic_DNA"/>
</dbReference>
<dbReference type="InterPro" id="IPR034074">
    <property type="entry name" value="Y4bN_pept_dom"/>
</dbReference>
<evidence type="ECO:0000313" key="2">
    <source>
        <dbReference type="EMBL" id="MFC0262992.1"/>
    </source>
</evidence>
<dbReference type="Pfam" id="PF00082">
    <property type="entry name" value="Peptidase_S8"/>
    <property type="match status" value="1"/>
</dbReference>